<dbReference type="InterPro" id="IPR006311">
    <property type="entry name" value="TAT_signal"/>
</dbReference>
<dbReference type="RefSeq" id="WP_184259325.1">
    <property type="nucleotide sequence ID" value="NZ_JACHIH010000022.1"/>
</dbReference>
<sequence length="171" mass="18873">MAPEFSRRALIQSTVAVAATAALPGSTSATPPPALDLEAFFGPEAMALIRARYRDGHYCQGVGDPRHVPGFITADGRFGMSTPARYALAKFLTDGQDVIFSCPKEAINRDQLALHLFRKHVCQLPYPLYSLYGPLRAPPHDDAIMLTKEEHLYWARVNPEGVPQFLHCKPV</sequence>
<comment type="caution">
    <text evidence="1">The sequence shown here is derived from an EMBL/GenBank/DDBJ whole genome shotgun (WGS) entry which is preliminary data.</text>
</comment>
<keyword evidence="2" id="KW-1185">Reference proteome</keyword>
<dbReference type="PROSITE" id="PS51318">
    <property type="entry name" value="TAT"/>
    <property type="match status" value="1"/>
</dbReference>
<reference evidence="1 2" key="1">
    <citation type="submission" date="2020-08" db="EMBL/GenBank/DDBJ databases">
        <title>Genomic Encyclopedia of Type Strains, Phase IV (KMG-IV): sequencing the most valuable type-strain genomes for metagenomic binning, comparative biology and taxonomic classification.</title>
        <authorList>
            <person name="Goeker M."/>
        </authorList>
    </citation>
    <scope>NUCLEOTIDE SEQUENCE [LARGE SCALE GENOMIC DNA]</scope>
    <source>
        <strain evidence="1 2">DSM 12706</strain>
    </source>
</reference>
<name>A0A7W7Z5Q9_9BRAD</name>
<dbReference type="Proteomes" id="UP000542353">
    <property type="component" value="Unassembled WGS sequence"/>
</dbReference>
<proteinExistence type="predicted"/>
<organism evidence="1 2">
    <name type="scientific">Rhodopseudomonas rhenobacensis</name>
    <dbReference type="NCBI Taxonomy" id="87461"/>
    <lineage>
        <taxon>Bacteria</taxon>
        <taxon>Pseudomonadati</taxon>
        <taxon>Pseudomonadota</taxon>
        <taxon>Alphaproteobacteria</taxon>
        <taxon>Hyphomicrobiales</taxon>
        <taxon>Nitrobacteraceae</taxon>
        <taxon>Rhodopseudomonas</taxon>
    </lineage>
</organism>
<protein>
    <submittedName>
        <fullName evidence="1">Uncharacterized protein</fullName>
    </submittedName>
</protein>
<evidence type="ECO:0000313" key="2">
    <source>
        <dbReference type="Proteomes" id="UP000542353"/>
    </source>
</evidence>
<gene>
    <name evidence="1" type="ORF">HNR60_003288</name>
</gene>
<dbReference type="EMBL" id="JACHIH010000022">
    <property type="protein sequence ID" value="MBB5048521.1"/>
    <property type="molecule type" value="Genomic_DNA"/>
</dbReference>
<accession>A0A7W7Z5Q9</accession>
<dbReference type="AlphaFoldDB" id="A0A7W7Z5Q9"/>
<evidence type="ECO:0000313" key="1">
    <source>
        <dbReference type="EMBL" id="MBB5048521.1"/>
    </source>
</evidence>